<dbReference type="PANTHER" id="PTHR47245">
    <property type="entry name" value="PEPTIDYLPROLYL ISOMERASE"/>
    <property type="match status" value="1"/>
</dbReference>
<dbReference type="InterPro" id="IPR000297">
    <property type="entry name" value="PPIase_PpiC"/>
</dbReference>
<evidence type="ECO:0000256" key="3">
    <source>
        <dbReference type="ARBA" id="ARBA00013194"/>
    </source>
</evidence>
<reference evidence="8" key="1">
    <citation type="submission" date="2023-01" db="EMBL/GenBank/DDBJ databases">
        <title>Whole genome sequence of Paucibacter sp. S2-9 isolated from pond sediment.</title>
        <authorList>
            <person name="Jung J.Y."/>
        </authorList>
    </citation>
    <scope>NUCLEOTIDE SEQUENCE</scope>
    <source>
        <strain evidence="8">S2-9</strain>
    </source>
</reference>
<dbReference type="RefSeq" id="WP_285231732.1">
    <property type="nucleotide sequence ID" value="NZ_CP116346.1"/>
</dbReference>
<proteinExistence type="inferred from homology"/>
<dbReference type="AlphaFoldDB" id="A0AA95SK36"/>
<evidence type="ECO:0000256" key="4">
    <source>
        <dbReference type="ARBA" id="ARBA00023110"/>
    </source>
</evidence>
<dbReference type="KEGG" id="pais:PFX98_17300"/>
<evidence type="ECO:0000256" key="6">
    <source>
        <dbReference type="PROSITE-ProRule" id="PRU00278"/>
    </source>
</evidence>
<dbReference type="EMBL" id="CP116346">
    <property type="protein sequence ID" value="WIT10658.1"/>
    <property type="molecule type" value="Genomic_DNA"/>
</dbReference>
<gene>
    <name evidence="8" type="ORF">PFX98_17300</name>
</gene>
<accession>A0AA95SK36</accession>
<dbReference type="Pfam" id="PF13616">
    <property type="entry name" value="Rotamase_3"/>
    <property type="match status" value="1"/>
</dbReference>
<dbReference type="InterPro" id="IPR050245">
    <property type="entry name" value="PrsA_foldase"/>
</dbReference>
<dbReference type="InterPro" id="IPR023058">
    <property type="entry name" value="PPIase_PpiC_CS"/>
</dbReference>
<evidence type="ECO:0000259" key="7">
    <source>
        <dbReference type="PROSITE" id="PS50198"/>
    </source>
</evidence>
<dbReference type="Proteomes" id="UP001177769">
    <property type="component" value="Chromosome"/>
</dbReference>
<evidence type="ECO:0000313" key="9">
    <source>
        <dbReference type="Proteomes" id="UP001177769"/>
    </source>
</evidence>
<keyword evidence="9" id="KW-1185">Reference proteome</keyword>
<dbReference type="PROSITE" id="PS50198">
    <property type="entry name" value="PPIC_PPIASE_2"/>
    <property type="match status" value="1"/>
</dbReference>
<dbReference type="GO" id="GO:0003755">
    <property type="term" value="F:peptidyl-prolyl cis-trans isomerase activity"/>
    <property type="evidence" value="ECO:0007669"/>
    <property type="project" value="UniProtKB-KW"/>
</dbReference>
<feature type="domain" description="PpiC" evidence="7">
    <location>
        <begin position="125"/>
        <end position="230"/>
    </location>
</feature>
<keyword evidence="4 6" id="KW-0697">Rotamase</keyword>
<comment type="similarity">
    <text evidence="2">Belongs to the PpiC/parvulin rotamase family.</text>
</comment>
<evidence type="ECO:0000256" key="1">
    <source>
        <dbReference type="ARBA" id="ARBA00000971"/>
    </source>
</evidence>
<evidence type="ECO:0000256" key="2">
    <source>
        <dbReference type="ARBA" id="ARBA00007656"/>
    </source>
</evidence>
<protein>
    <recommendedName>
        <fullName evidence="3">peptidylprolyl isomerase</fullName>
        <ecNumber evidence="3">5.2.1.8</ecNumber>
    </recommendedName>
</protein>
<dbReference type="SUPFAM" id="SSF54534">
    <property type="entry name" value="FKBP-like"/>
    <property type="match status" value="1"/>
</dbReference>
<comment type="catalytic activity">
    <reaction evidence="1">
        <text>[protein]-peptidylproline (omega=180) = [protein]-peptidylproline (omega=0)</text>
        <dbReference type="Rhea" id="RHEA:16237"/>
        <dbReference type="Rhea" id="RHEA-COMP:10747"/>
        <dbReference type="Rhea" id="RHEA-COMP:10748"/>
        <dbReference type="ChEBI" id="CHEBI:83833"/>
        <dbReference type="ChEBI" id="CHEBI:83834"/>
        <dbReference type="EC" id="5.2.1.8"/>
    </reaction>
</comment>
<name>A0AA95SK36_9BURK</name>
<organism evidence="8 9">
    <name type="scientific">Paucibacter sediminis</name>
    <dbReference type="NCBI Taxonomy" id="3019553"/>
    <lineage>
        <taxon>Bacteria</taxon>
        <taxon>Pseudomonadati</taxon>
        <taxon>Pseudomonadota</taxon>
        <taxon>Betaproteobacteria</taxon>
        <taxon>Burkholderiales</taxon>
        <taxon>Sphaerotilaceae</taxon>
        <taxon>Roseateles</taxon>
    </lineage>
</organism>
<keyword evidence="5 6" id="KW-0413">Isomerase</keyword>
<dbReference type="PROSITE" id="PS01096">
    <property type="entry name" value="PPIC_PPIASE_1"/>
    <property type="match status" value="1"/>
</dbReference>
<sequence>MSGSTGCGGGSCGCGGGGGAKDALELKADPRAPLPMVNGVPLQGEGESPDLEQLRQRAYSELLRQAAQRQGLLAVGDLPSLDGVLSETASAAIEALLEREIRIPEPDEAACQRYFDAHASRFAQGERVQASHILFAVTPGVDVDALRKRAEGLLVGLRCGDAAAFAAAATEQSNCPSGADGGELGWLARGDCVPEFSAALFGQDEASAHVGVLPRLVSTRFGFHIVRVEAREPGVAQPFEAVAAAIAQTLRQQAYVTALRQYLNLLAGEAVLEGIELEAADSPLLQ</sequence>
<dbReference type="EC" id="5.2.1.8" evidence="3"/>
<evidence type="ECO:0000313" key="8">
    <source>
        <dbReference type="EMBL" id="WIT10658.1"/>
    </source>
</evidence>
<dbReference type="Gene3D" id="3.10.50.40">
    <property type="match status" value="1"/>
</dbReference>
<dbReference type="PANTHER" id="PTHR47245:SF2">
    <property type="entry name" value="PEPTIDYL-PROLYL CIS-TRANS ISOMERASE HP_0175-RELATED"/>
    <property type="match status" value="1"/>
</dbReference>
<evidence type="ECO:0000256" key="5">
    <source>
        <dbReference type="ARBA" id="ARBA00023235"/>
    </source>
</evidence>
<dbReference type="InterPro" id="IPR046357">
    <property type="entry name" value="PPIase_dom_sf"/>
</dbReference>